<accession>A0A1V4NK71</accession>
<dbReference type="Proteomes" id="UP000268418">
    <property type="component" value="Unassembled WGS sequence"/>
</dbReference>
<dbReference type="Proteomes" id="UP000037735">
    <property type="component" value="Unassembled WGS sequence"/>
</dbReference>
<keyword evidence="1" id="KW-0547">Nucleotide-binding</keyword>
<evidence type="ECO:0000259" key="6">
    <source>
        <dbReference type="Pfam" id="PF13361"/>
    </source>
</evidence>
<dbReference type="InterPro" id="IPR011528">
    <property type="entry name" value="NERD"/>
</dbReference>
<dbReference type="SUPFAM" id="SSF52540">
    <property type="entry name" value="P-loop containing nucleoside triphosphate hydrolases"/>
    <property type="match status" value="1"/>
</dbReference>
<evidence type="ECO:0000313" key="16">
    <source>
        <dbReference type="EMBL" id="MJE24655.1"/>
    </source>
</evidence>
<dbReference type="EMBL" id="LIHI01000005">
    <property type="protein sequence ID" value="KOX83295.1"/>
    <property type="molecule type" value="Genomic_DNA"/>
</dbReference>
<evidence type="ECO:0000256" key="2">
    <source>
        <dbReference type="ARBA" id="ARBA00022801"/>
    </source>
</evidence>
<comment type="caution">
    <text evidence="13">The sequence shown here is derived from an EMBL/GenBank/DDBJ whole genome shotgun (WGS) entry which is preliminary data.</text>
</comment>
<evidence type="ECO:0000313" key="11">
    <source>
        <dbReference type="EMBL" id="EDF2958380.1"/>
    </source>
</evidence>
<evidence type="ECO:0000313" key="7">
    <source>
        <dbReference type="EMBL" id="EBU8211867.1"/>
    </source>
</evidence>
<dbReference type="Pfam" id="PF08378">
    <property type="entry name" value="NERD"/>
    <property type="match status" value="1"/>
</dbReference>
<dbReference type="InterPro" id="IPR000212">
    <property type="entry name" value="DNA_helicase_UvrD/REP"/>
</dbReference>
<dbReference type="Gene3D" id="3.40.50.300">
    <property type="entry name" value="P-loop containing nucleotide triphosphate hydrolases"/>
    <property type="match status" value="2"/>
</dbReference>
<dbReference type="OMA" id="QIDRIRW"/>
<dbReference type="EMBL" id="RSSM01000016">
    <property type="protein sequence ID" value="MIS10358.1"/>
    <property type="molecule type" value="Genomic_DNA"/>
</dbReference>
<dbReference type="GO" id="GO:0005524">
    <property type="term" value="F:ATP binding"/>
    <property type="evidence" value="ECO:0007669"/>
    <property type="project" value="UniProtKB-KW"/>
</dbReference>
<evidence type="ECO:0000259" key="5">
    <source>
        <dbReference type="Pfam" id="PF08378"/>
    </source>
</evidence>
<dbReference type="Pfam" id="PF13245">
    <property type="entry name" value="AAA_19"/>
    <property type="match status" value="1"/>
</dbReference>
<dbReference type="Proteomes" id="UP000839635">
    <property type="component" value="Unassembled WGS sequence"/>
</dbReference>
<evidence type="ECO:0000313" key="8">
    <source>
        <dbReference type="EMBL" id="ECB5914135.1"/>
    </source>
</evidence>
<dbReference type="GO" id="GO:0003677">
    <property type="term" value="F:DNA binding"/>
    <property type="evidence" value="ECO:0007669"/>
    <property type="project" value="InterPro"/>
</dbReference>
<evidence type="ECO:0000313" key="10">
    <source>
        <dbReference type="EMBL" id="ECZ9360337.1"/>
    </source>
</evidence>
<gene>
    <name evidence="10" type="ORF">A3V28_19755</name>
    <name evidence="13" type="ORF">ABA47_2958</name>
    <name evidence="15" type="ORF">ACT96_23575</name>
    <name evidence="14" type="ORF">AGN17_19905</name>
    <name evidence="11" type="ORF">BZ881_18545</name>
    <name evidence="9" type="ORF">CBS77_16660</name>
    <name evidence="17" type="ORF">CRE05_03075</name>
    <name evidence="16" type="ORF">DLM07_19595</name>
    <name evidence="7" type="ORF">DLQ89_23860</name>
    <name evidence="8" type="ORF">EZX35_20555</name>
    <name evidence="12" type="ORF">GI501_16420</name>
</gene>
<dbReference type="GO" id="GO:0016787">
    <property type="term" value="F:hydrolase activity"/>
    <property type="evidence" value="ECO:0007669"/>
    <property type="project" value="UniProtKB-KW"/>
</dbReference>
<feature type="domain" description="NERD" evidence="5">
    <location>
        <begin position="17"/>
        <end position="110"/>
    </location>
</feature>
<dbReference type="Proteomes" id="UP000839913">
    <property type="component" value="Unassembled WGS sequence"/>
</dbReference>
<dbReference type="EMBL" id="AAIUPJ010000010">
    <property type="protein sequence ID" value="ECI2605650.1"/>
    <property type="molecule type" value="Genomic_DNA"/>
</dbReference>
<keyword evidence="17" id="KW-0540">Nuclease</keyword>
<dbReference type="AlphaFoldDB" id="A0A1V4NK71"/>
<evidence type="ECO:0000256" key="1">
    <source>
        <dbReference type="ARBA" id="ARBA00022741"/>
    </source>
</evidence>
<reference evidence="17 19" key="2">
    <citation type="submission" date="2017-08" db="EMBL/GenBank/DDBJ databases">
        <title>Produce relevant pathogen strain collection.</title>
        <authorList>
            <person name="Harrand S."/>
        </authorList>
    </citation>
    <scope>NUCLEOTIDE SEQUENCE [LARGE SCALE GENOMIC DNA]</scope>
    <source>
        <strain evidence="17 19">BAA 1045</strain>
    </source>
</reference>
<reference evidence="7" key="4">
    <citation type="submission" date="2018-05" db="EMBL/GenBank/DDBJ databases">
        <authorList>
            <person name="Ashton P.M."/>
            <person name="Dallman T."/>
            <person name="Nair S."/>
            <person name="De Pinna E."/>
            <person name="Peters T."/>
            <person name="Grant K."/>
        </authorList>
    </citation>
    <scope>NUCLEOTIDE SEQUENCE [LARGE SCALE GENOMIC DNA]</scope>
    <source>
        <strain evidence="10">101434</strain>
        <strain evidence="16">149315</strain>
        <strain evidence="11">189235</strain>
        <strain evidence="7">484130</strain>
        <strain evidence="8">684742</strain>
    </source>
</reference>
<feature type="domain" description="UvrD-like helicase C-terminal" evidence="6">
    <location>
        <begin position="421"/>
        <end position="526"/>
    </location>
</feature>
<reference evidence="12" key="3">
    <citation type="journal article" date="2018" name="Genome Biol.">
        <title>SKESA: strategic k-mer extension for scrupulous assemblies.</title>
        <authorList>
            <person name="Souvorov A."/>
            <person name="Agarwala R."/>
            <person name="Lipman D.J."/>
        </authorList>
    </citation>
    <scope>NUCLEOTIDE SEQUENCE</scope>
    <source>
        <strain evidence="12">118_2012K</strain>
    </source>
</reference>
<dbReference type="EMBL" id="AAHYCB010000020">
    <property type="protein sequence ID" value="ECB5914135.1"/>
    <property type="molecule type" value="Genomic_DNA"/>
</dbReference>
<evidence type="ECO:0000256" key="3">
    <source>
        <dbReference type="ARBA" id="ARBA00022806"/>
    </source>
</evidence>
<dbReference type="EMBL" id="AALIIV010000024">
    <property type="protein sequence ID" value="ECZ9360337.1"/>
    <property type="molecule type" value="Genomic_DNA"/>
</dbReference>
<keyword evidence="3" id="KW-0347">Helicase</keyword>
<dbReference type="InterPro" id="IPR027417">
    <property type="entry name" value="P-loop_NTPase"/>
</dbReference>
<evidence type="ECO:0000256" key="4">
    <source>
        <dbReference type="ARBA" id="ARBA00022840"/>
    </source>
</evidence>
<dbReference type="GO" id="GO:0004519">
    <property type="term" value="F:endonuclease activity"/>
    <property type="evidence" value="ECO:0007669"/>
    <property type="project" value="UniProtKB-KW"/>
</dbReference>
<dbReference type="EMBL" id="AAMAIN010000022">
    <property type="protein sequence ID" value="EDF2958380.1"/>
    <property type="molecule type" value="Genomic_DNA"/>
</dbReference>
<dbReference type="EMBL" id="PDBK01000002">
    <property type="protein sequence ID" value="RFR87111.1"/>
    <property type="molecule type" value="Genomic_DNA"/>
</dbReference>
<evidence type="ECO:0000313" key="14">
    <source>
        <dbReference type="EMBL" id="MIR95838.1"/>
    </source>
</evidence>
<name>A0A1V4NK71_SALEN</name>
<proteinExistence type="predicted"/>
<evidence type="ECO:0000313" key="18">
    <source>
        <dbReference type="Proteomes" id="UP000037735"/>
    </source>
</evidence>
<evidence type="ECO:0000313" key="15">
    <source>
        <dbReference type="EMBL" id="MIS10358.1"/>
    </source>
</evidence>
<dbReference type="GO" id="GO:0043138">
    <property type="term" value="F:3'-5' DNA helicase activity"/>
    <property type="evidence" value="ECO:0007669"/>
    <property type="project" value="TreeGrafter"/>
</dbReference>
<dbReference type="EMBL" id="RTCG01000049">
    <property type="protein sequence ID" value="MJE24655.1"/>
    <property type="molecule type" value="Genomic_DNA"/>
</dbReference>
<dbReference type="Proteomes" id="UP000839657">
    <property type="component" value="Unassembled WGS sequence"/>
</dbReference>
<dbReference type="PANTHER" id="PTHR11070:SF45">
    <property type="entry name" value="DNA 3'-5' HELICASE"/>
    <property type="match status" value="1"/>
</dbReference>
<evidence type="ECO:0000313" key="13">
    <source>
        <dbReference type="EMBL" id="KOX83295.1"/>
    </source>
</evidence>
<dbReference type="EMBL" id="RSSB01000009">
    <property type="protein sequence ID" value="MIR95838.1"/>
    <property type="molecule type" value="Genomic_DNA"/>
</dbReference>
<evidence type="ECO:0000313" key="9">
    <source>
        <dbReference type="EMBL" id="ECI2605650.1"/>
    </source>
</evidence>
<protein>
    <submittedName>
        <fullName evidence="9">AAA family ATPase</fullName>
    </submittedName>
    <submittedName>
        <fullName evidence="7">DUF2075 domain-containing protein</fullName>
    </submittedName>
    <submittedName>
        <fullName evidence="13">Nuclease-related domain</fullName>
    </submittedName>
    <submittedName>
        <fullName evidence="17">Restriction endonuclease</fullName>
    </submittedName>
</protein>
<dbReference type="PANTHER" id="PTHR11070">
    <property type="entry name" value="UVRD / RECB / PCRA DNA HELICASE FAMILY MEMBER"/>
    <property type="match status" value="1"/>
</dbReference>
<dbReference type="GO" id="GO:0005829">
    <property type="term" value="C:cytosol"/>
    <property type="evidence" value="ECO:0007669"/>
    <property type="project" value="TreeGrafter"/>
</dbReference>
<keyword evidence="17" id="KW-0255">Endonuclease</keyword>
<dbReference type="Proteomes" id="UP000260687">
    <property type="component" value="Unassembled WGS sequence"/>
</dbReference>
<evidence type="ECO:0000313" key="17">
    <source>
        <dbReference type="EMBL" id="RFR87111.1"/>
    </source>
</evidence>
<evidence type="ECO:0000313" key="20">
    <source>
        <dbReference type="Proteomes" id="UP000268418"/>
    </source>
</evidence>
<keyword evidence="2" id="KW-0378">Hydrolase</keyword>
<dbReference type="EMBL" id="DAAFOT010000011">
    <property type="protein sequence ID" value="HAB0897096.1"/>
    <property type="molecule type" value="Genomic_DNA"/>
</dbReference>
<dbReference type="Proteomes" id="UP000839681">
    <property type="component" value="Unassembled WGS sequence"/>
</dbReference>
<dbReference type="Proteomes" id="UP000885269">
    <property type="component" value="Unassembled WGS sequence"/>
</dbReference>
<evidence type="ECO:0000313" key="21">
    <source>
        <dbReference type="Proteomes" id="UP000278953"/>
    </source>
</evidence>
<reference evidence="12" key="5">
    <citation type="submission" date="2019-02" db="EMBL/GenBank/DDBJ databases">
        <authorList>
            <consortium name="NCBI Pathogen Detection Project"/>
        </authorList>
    </citation>
    <scope>NUCLEOTIDE SEQUENCE</scope>
    <source>
        <strain evidence="12">118_2012K</strain>
    </source>
</reference>
<dbReference type="GO" id="GO:0000725">
    <property type="term" value="P:recombinational repair"/>
    <property type="evidence" value="ECO:0007669"/>
    <property type="project" value="TreeGrafter"/>
</dbReference>
<evidence type="ECO:0000313" key="19">
    <source>
        <dbReference type="Proteomes" id="UP000260687"/>
    </source>
</evidence>
<dbReference type="RefSeq" id="WP_000974636.1">
    <property type="nucleotide sequence ID" value="NZ_CATNUL010000001.1"/>
</dbReference>
<reference evidence="9" key="6">
    <citation type="submission" date="2019-07" db="EMBL/GenBank/DDBJ databases">
        <authorList>
            <consortium name="GenomeTrakr network: Whole genome sequencing for foodborne pathogen traceback"/>
        </authorList>
    </citation>
    <scope>NUCLEOTIDE SEQUENCE [LARGE SCALE GENOMIC DNA]</scope>
    <source>
        <strain evidence="15 20">15MN00229</strain>
        <strain evidence="14 21">ARIM-SE2047-05</strain>
        <strain evidence="9">CFSAN061129</strain>
    </source>
</reference>
<keyword evidence="4" id="KW-0067">ATP-binding</keyword>
<organism evidence="13 18">
    <name type="scientific">Salmonella enteritidis</name>
    <dbReference type="NCBI Taxonomy" id="149539"/>
    <lineage>
        <taxon>Bacteria</taxon>
        <taxon>Pseudomonadati</taxon>
        <taxon>Pseudomonadota</taxon>
        <taxon>Gammaproteobacteria</taxon>
        <taxon>Enterobacterales</taxon>
        <taxon>Enterobacteriaceae</taxon>
        <taxon>Salmonella</taxon>
    </lineage>
</organism>
<dbReference type="Pfam" id="PF13361">
    <property type="entry name" value="UvrD_C"/>
    <property type="match status" value="1"/>
</dbReference>
<dbReference type="Proteomes" id="UP000278953">
    <property type="component" value="Unassembled WGS sequence"/>
</dbReference>
<dbReference type="EMBL" id="AAHDJF010000098">
    <property type="protein sequence ID" value="EBU8211867.1"/>
    <property type="molecule type" value="Genomic_DNA"/>
</dbReference>
<sequence>MAIIIPTVSSCSEKITAGEKRLARLLERGLSDSCTCWYDTPMGKQHSHPDFVILTPDKGILFIEVKDWFITKIKGANKTYVQYETKNGIESLKNPIEQVRQYAFQTINSLKTDPQLRQQEGQYQGSFVMPYGYGVYLSNISRSQLEKAFSPTELADILPTDKVICKDELNEFMSQEKVAARLALLAKYNFAHQTTPQQLDRIRWHLYPDIRIHKPIKQADVKNFTLHTPSIISIMDRQQEQLARSMGSGHRVIHGVAGSGKTLILLHRCLELANNIENEKPVLVICYNITLARKLKALIEKHTLRLPVEVTHFHLWCHQQLQSYGRLPPKSKNFVELMENALSIAFEDGIIQPEQYSAVLIDEGHDFNPEWLRILTRMADTKNNTLLFLYDDAQSIYQKKKALDFTLSSVGIKAQGRTTILNINYRNTQQILHFASSIAFNYLNNHIEDALKYQQPDSGGIAGSYPELTCFDNQDEEITHILNWVIEQHQRGIPWFDIAILCPSTYSIKDVLGPQLTARNIPYQMIITSADKKNWSPQQERLCVMPLPSSKGLEFQSVAVMDAARSKNEEDLSNDIKRLYVGFTRARYNLLITMNGENALSEHLLTTYKQITR</sequence>
<accession>A0A3E1XJX7</accession>
<reference evidence="13 18" key="1">
    <citation type="submission" date="2015-08" db="EMBL/GenBank/DDBJ databases">
        <title>Draft genome sequence of a Salmonella Enteritidis strain from day-old chicks.</title>
        <authorList>
            <person name="Clemente L."/>
            <person name="Jones-Dias D."/>
            <person name="Egas C."/>
            <person name="Fookes M."/>
            <person name="Thomson N.R."/>
            <person name="Manageiro V."/>
            <person name="Canica M."/>
        </authorList>
    </citation>
    <scope>NUCLEOTIDE SEQUENCE [LARGE SCALE GENOMIC DNA]</scope>
    <source>
        <strain evidence="13 18">LV60</strain>
    </source>
</reference>
<dbReference type="Proteomes" id="UP000839685">
    <property type="component" value="Unassembled WGS sequence"/>
</dbReference>
<dbReference type="InterPro" id="IPR014017">
    <property type="entry name" value="DNA_helicase_UvrD-like_C"/>
</dbReference>
<evidence type="ECO:0000313" key="12">
    <source>
        <dbReference type="EMBL" id="HAB0897096.1"/>
    </source>
</evidence>